<evidence type="ECO:0000313" key="3">
    <source>
        <dbReference type="Proteomes" id="UP000619170"/>
    </source>
</evidence>
<dbReference type="RefSeq" id="WP_192835040.1">
    <property type="nucleotide sequence ID" value="NZ_JADAZL010000012.1"/>
</dbReference>
<organism evidence="2 3">
    <name type="scientific">Acinetobacter oleivorans</name>
    <dbReference type="NCBI Taxonomy" id="1148157"/>
    <lineage>
        <taxon>Bacteria</taxon>
        <taxon>Pseudomonadati</taxon>
        <taxon>Pseudomonadota</taxon>
        <taxon>Gammaproteobacteria</taxon>
        <taxon>Moraxellales</taxon>
        <taxon>Moraxellaceae</taxon>
        <taxon>Acinetobacter</taxon>
    </lineage>
</organism>
<dbReference type="Pfam" id="PF02108">
    <property type="entry name" value="FliH"/>
    <property type="match status" value="1"/>
</dbReference>
<keyword evidence="3" id="KW-1185">Reference proteome</keyword>
<dbReference type="InterPro" id="IPR018035">
    <property type="entry name" value="Flagellar_FliH/T3SS_HrpE"/>
</dbReference>
<proteinExistence type="predicted"/>
<name>A0ABR9NNP4_9GAMM</name>
<reference evidence="3" key="2">
    <citation type="submission" date="2023-07" db="EMBL/GenBank/DDBJ databases">
        <title>Acinetobacter oleivorans assembled AC1583.</title>
        <authorList>
            <person name="Yeo C.C."/>
        </authorList>
    </citation>
    <scope>NUCLEOTIDE SEQUENCE [LARGE SCALE GENOMIC DNA]</scope>
    <source>
        <strain evidence="3">AC1583</strain>
    </source>
</reference>
<accession>A0ABR9NNP4</accession>
<comment type="caution">
    <text evidence="2">The sequence shown here is derived from an EMBL/GenBank/DDBJ whole genome shotgun (WGS) entry which is preliminary data.</text>
</comment>
<evidence type="ECO:0000259" key="1">
    <source>
        <dbReference type="Pfam" id="PF02108"/>
    </source>
</evidence>
<feature type="domain" description="Flagellar assembly protein FliH/Type III secretion system HrpE" evidence="1">
    <location>
        <begin position="100"/>
        <end position="225"/>
    </location>
</feature>
<sequence length="231" mass="26523">MNDSGVSARLQKVIKSDRKVTLGTMIEKVITPKEILKVAEIKNIVPTKKEQVEDLVEKELSILKRQYADEYKKVVELEKARLKDIHEKKMLLLESQFKAKIDSLTSCIVEFTKKNEVLNSSLELIAIKTIDEIIKKMTIDLTEHEGFIAEIIKKALVEYNLGEGFTLKVNVHEYELIKKIISENVFLVNYNIVVEKDSSLKSGQYSIDLKESILDIGVKQQFDKVRQLLND</sequence>
<dbReference type="Proteomes" id="UP000619170">
    <property type="component" value="Unassembled WGS sequence"/>
</dbReference>
<reference evidence="2 3" key="1">
    <citation type="submission" date="2020-10" db="EMBL/GenBank/DDBJ databases">
        <authorList>
            <person name="Mohd Rani F."/>
        </authorList>
    </citation>
    <scope>NUCLEOTIDE SEQUENCE [LARGE SCALE GENOMIC DNA]</scope>
    <source>
        <strain evidence="2 3">AC1583</strain>
    </source>
</reference>
<gene>
    <name evidence="2" type="ORF">IIQ43_17580</name>
</gene>
<dbReference type="EMBL" id="JADAZL010000012">
    <property type="protein sequence ID" value="MBE2166332.1"/>
    <property type="molecule type" value="Genomic_DNA"/>
</dbReference>
<evidence type="ECO:0000313" key="2">
    <source>
        <dbReference type="EMBL" id="MBE2166332.1"/>
    </source>
</evidence>
<protein>
    <recommendedName>
        <fullName evidence="1">Flagellar assembly protein FliH/Type III secretion system HrpE domain-containing protein</fullName>
    </recommendedName>
</protein>